<keyword evidence="7" id="KW-0168">Coated pit</keyword>
<evidence type="ECO:0000256" key="1">
    <source>
        <dbReference type="ARBA" id="ARBA00004132"/>
    </source>
</evidence>
<dbReference type="GO" id="GO:0005545">
    <property type="term" value="F:1-phosphatidylinositol binding"/>
    <property type="evidence" value="ECO:0007669"/>
    <property type="project" value="InterPro"/>
</dbReference>
<keyword evidence="4" id="KW-0254">Endocytosis</keyword>
<dbReference type="SUPFAM" id="SSF48464">
    <property type="entry name" value="ENTH/VHS domain"/>
    <property type="match status" value="1"/>
</dbReference>
<dbReference type="PANTHER" id="PTHR22951">
    <property type="entry name" value="CLATHRIN ASSEMBLY PROTEIN"/>
    <property type="match status" value="1"/>
</dbReference>
<dbReference type="InterPro" id="IPR048050">
    <property type="entry name" value="ANTH_N_plant"/>
</dbReference>
<reference evidence="11 12" key="1">
    <citation type="submission" date="2021-09" db="EMBL/GenBank/DDBJ databases">
        <title>Genomic insights and catalytic innovation underlie evolution of tropane alkaloids biosynthesis.</title>
        <authorList>
            <person name="Wang Y.-J."/>
            <person name="Tian T."/>
            <person name="Huang J.-P."/>
            <person name="Huang S.-X."/>
        </authorList>
    </citation>
    <scope>NUCLEOTIDE SEQUENCE [LARGE SCALE GENOMIC DNA]</scope>
    <source>
        <strain evidence="11">KIB-2018</strain>
        <tissue evidence="11">Leaf</tissue>
    </source>
</reference>
<feature type="compositionally biased region" description="Basic and acidic residues" evidence="9">
    <location>
        <begin position="320"/>
        <end position="332"/>
    </location>
</feature>
<dbReference type="FunFam" id="1.20.58.150:FF:000005">
    <property type="entry name" value="putative clathrin assembly protein At2g25430"/>
    <property type="match status" value="1"/>
</dbReference>
<keyword evidence="6" id="KW-0472">Membrane</keyword>
<dbReference type="SMART" id="SM00273">
    <property type="entry name" value="ENTH"/>
    <property type="match status" value="1"/>
</dbReference>
<dbReference type="GO" id="GO:0006900">
    <property type="term" value="P:vesicle budding from membrane"/>
    <property type="evidence" value="ECO:0007669"/>
    <property type="project" value="TreeGrafter"/>
</dbReference>
<dbReference type="InterPro" id="IPR014712">
    <property type="entry name" value="ANTH_dom_sf"/>
</dbReference>
<comment type="subcellular location">
    <subcellularLocation>
        <location evidence="1">Cytoplasmic vesicle</location>
        <location evidence="1">Clathrin-coated vesicle</location>
    </subcellularLocation>
    <subcellularLocation>
        <location evidence="2">Golgi apparatus</location>
    </subcellularLocation>
    <subcellularLocation>
        <location evidence="3">Membrane</location>
        <location evidence="3">Clathrin-coated pit</location>
    </subcellularLocation>
</comment>
<evidence type="ECO:0000256" key="2">
    <source>
        <dbReference type="ARBA" id="ARBA00004555"/>
    </source>
</evidence>
<sequence>MSSSTIRKAIGVVKDQTSISLAKVAGNMAPEVEVLVVKATSHDEDPADEKYYREIIYLVNGSRSYVAACVAIVWRRLRKTHDWIVALKSLMLVHRVLVDGNPWFEEEIAFAASRGMRVLNMSDFRDEAHSNSWDHVGFVRFYAMYLDEKVELELFERRSRGDERKFVGFESRREFKDVTTVRETRPEKVFGELKRLLRLLDRVLASKPSGMARNNRLVVVAFYQVLKESFGLYAEIRAALGVLFDMFIEMESVDCLKGYDIYVSAAKMIDELGDLYSWSKDIGVARSSEYPEVQRITDKLLCTLEGFLKDMSNRSSKNTEISKDDKVPAKEEPEPDTNEIKALPPPVNYTSPTPVESQPVPEPKPQPQQVTEDLVNLRDEVFADEHGNKLTLALFSATAAANTNGEWEAFPSDGESEVTSAWQTPAAENCKAEWEFALVESASNLSRQRAALGGGFDPLLLNGMYDQGTVRQHVNSSTMSGGSASSVALPGVGKSATSILALPAPDGTLQPVGSQDPFAASLAVPPPSYVQMAEMERKQQFLVQEQLLWQQYRRDGMQGQLGLAGIGPSPQHMI</sequence>
<dbReference type="InterPro" id="IPR045192">
    <property type="entry name" value="AP180-like"/>
</dbReference>
<evidence type="ECO:0000313" key="12">
    <source>
        <dbReference type="Proteomes" id="UP001159364"/>
    </source>
</evidence>
<organism evidence="11 12">
    <name type="scientific">Erythroxylum novogranatense</name>
    <dbReference type="NCBI Taxonomy" id="1862640"/>
    <lineage>
        <taxon>Eukaryota</taxon>
        <taxon>Viridiplantae</taxon>
        <taxon>Streptophyta</taxon>
        <taxon>Embryophyta</taxon>
        <taxon>Tracheophyta</taxon>
        <taxon>Spermatophyta</taxon>
        <taxon>Magnoliopsida</taxon>
        <taxon>eudicotyledons</taxon>
        <taxon>Gunneridae</taxon>
        <taxon>Pentapetalae</taxon>
        <taxon>rosids</taxon>
        <taxon>fabids</taxon>
        <taxon>Malpighiales</taxon>
        <taxon>Erythroxylaceae</taxon>
        <taxon>Erythroxylum</taxon>
    </lineage>
</organism>
<protein>
    <recommendedName>
        <fullName evidence="10">ENTH domain-containing protein</fullName>
    </recommendedName>
</protein>
<name>A0AAV8SMN0_9ROSI</name>
<dbReference type="InterPro" id="IPR011417">
    <property type="entry name" value="ANTH_dom"/>
</dbReference>
<feature type="domain" description="ENTH" evidence="10">
    <location>
        <begin position="24"/>
        <end position="160"/>
    </location>
</feature>
<accession>A0AAV8SMN0</accession>
<dbReference type="GO" id="GO:0030136">
    <property type="term" value="C:clathrin-coated vesicle"/>
    <property type="evidence" value="ECO:0007669"/>
    <property type="project" value="UniProtKB-SubCell"/>
</dbReference>
<dbReference type="GO" id="GO:0048268">
    <property type="term" value="P:clathrin coat assembly"/>
    <property type="evidence" value="ECO:0007669"/>
    <property type="project" value="InterPro"/>
</dbReference>
<dbReference type="Proteomes" id="UP001159364">
    <property type="component" value="Linkage Group LG10"/>
</dbReference>
<gene>
    <name evidence="11" type="ORF">K2173_017870</name>
</gene>
<dbReference type="InterPro" id="IPR008942">
    <property type="entry name" value="ENTH_VHS"/>
</dbReference>
<evidence type="ECO:0000259" key="10">
    <source>
        <dbReference type="PROSITE" id="PS50942"/>
    </source>
</evidence>
<dbReference type="EMBL" id="JAIWQS010000010">
    <property type="protein sequence ID" value="KAJ8753254.1"/>
    <property type="molecule type" value="Genomic_DNA"/>
</dbReference>
<dbReference type="PROSITE" id="PS50942">
    <property type="entry name" value="ENTH"/>
    <property type="match status" value="1"/>
</dbReference>
<evidence type="ECO:0000256" key="6">
    <source>
        <dbReference type="ARBA" id="ARBA00023136"/>
    </source>
</evidence>
<evidence type="ECO:0000256" key="9">
    <source>
        <dbReference type="SAM" id="MobiDB-lite"/>
    </source>
</evidence>
<comment type="caution">
    <text evidence="11">The sequence shown here is derived from an EMBL/GenBank/DDBJ whole genome shotgun (WGS) entry which is preliminary data.</text>
</comment>
<dbReference type="FunFam" id="1.25.40.90:FF:000019">
    <property type="entry name" value="Clathrin coat assembly protein"/>
    <property type="match status" value="1"/>
</dbReference>
<evidence type="ECO:0000256" key="5">
    <source>
        <dbReference type="ARBA" id="ARBA00023034"/>
    </source>
</evidence>
<feature type="region of interest" description="Disordered" evidence="9">
    <location>
        <begin position="314"/>
        <end position="369"/>
    </location>
</feature>
<evidence type="ECO:0000256" key="8">
    <source>
        <dbReference type="ARBA" id="ARBA00023329"/>
    </source>
</evidence>
<evidence type="ECO:0000313" key="11">
    <source>
        <dbReference type="EMBL" id="KAJ8753254.1"/>
    </source>
</evidence>
<evidence type="ECO:0000256" key="3">
    <source>
        <dbReference type="ARBA" id="ARBA00004600"/>
    </source>
</evidence>
<dbReference type="CDD" id="cd16987">
    <property type="entry name" value="ANTH_N_AP180_plant"/>
    <property type="match status" value="1"/>
</dbReference>
<dbReference type="Pfam" id="PF07651">
    <property type="entry name" value="ANTH"/>
    <property type="match status" value="1"/>
</dbReference>
<dbReference type="GO" id="GO:0005794">
    <property type="term" value="C:Golgi apparatus"/>
    <property type="evidence" value="ECO:0007669"/>
    <property type="project" value="UniProtKB-SubCell"/>
</dbReference>
<dbReference type="Gene3D" id="1.20.58.150">
    <property type="entry name" value="ANTH domain"/>
    <property type="match status" value="1"/>
</dbReference>
<evidence type="ECO:0000256" key="7">
    <source>
        <dbReference type="ARBA" id="ARBA00023176"/>
    </source>
</evidence>
<dbReference type="GO" id="GO:0032050">
    <property type="term" value="F:clathrin heavy chain binding"/>
    <property type="evidence" value="ECO:0007669"/>
    <property type="project" value="TreeGrafter"/>
</dbReference>
<dbReference type="InterPro" id="IPR013809">
    <property type="entry name" value="ENTH"/>
</dbReference>
<dbReference type="GO" id="GO:0005905">
    <property type="term" value="C:clathrin-coated pit"/>
    <property type="evidence" value="ECO:0007669"/>
    <property type="project" value="UniProtKB-SubCell"/>
</dbReference>
<dbReference type="AlphaFoldDB" id="A0AAV8SMN0"/>
<dbReference type="GO" id="GO:0072583">
    <property type="term" value="P:clathrin-dependent endocytosis"/>
    <property type="evidence" value="ECO:0007669"/>
    <property type="project" value="InterPro"/>
</dbReference>
<dbReference type="Gene3D" id="1.25.40.90">
    <property type="match status" value="1"/>
</dbReference>
<dbReference type="PANTHER" id="PTHR22951:SF62">
    <property type="entry name" value="ASSEMBLY PLANT-LIKE PROTEIN, PUTATIVE-RELATED"/>
    <property type="match status" value="1"/>
</dbReference>
<dbReference type="SUPFAM" id="SSF89009">
    <property type="entry name" value="GAT-like domain"/>
    <property type="match status" value="1"/>
</dbReference>
<dbReference type="GO" id="GO:0000149">
    <property type="term" value="F:SNARE binding"/>
    <property type="evidence" value="ECO:0007669"/>
    <property type="project" value="TreeGrafter"/>
</dbReference>
<proteinExistence type="predicted"/>
<evidence type="ECO:0000256" key="4">
    <source>
        <dbReference type="ARBA" id="ARBA00022583"/>
    </source>
</evidence>
<dbReference type="GO" id="GO:0005546">
    <property type="term" value="F:phosphatidylinositol-4,5-bisphosphate binding"/>
    <property type="evidence" value="ECO:0007669"/>
    <property type="project" value="TreeGrafter"/>
</dbReference>
<keyword evidence="12" id="KW-1185">Reference proteome</keyword>
<keyword evidence="5" id="KW-0333">Golgi apparatus</keyword>
<keyword evidence="8" id="KW-0968">Cytoplasmic vesicle</keyword>